<dbReference type="OrthoDB" id="9840146at2"/>
<sequence>MAAPHSTPDTWRAISTADYDAAETAALPQLSIPTMMGFQPAAFQSVNWPTNVRTDAELVRYVDHNFEAETKLMYEPKAEFAPVGFYNGFTETEAAMATQMRDKIAKMTAERFGRAVRPMSNLMVQFGPYRCMEALSSAYGRKLSIIEPGPGAGYLGALLAQAGYSYASYDVTQALYLWQSHLLDVTAEGAFTELAHKDADLTVDRSSVIHMPWWMFAQQFDDTPLRYDLVYSNSNLGEMNSMAFRQLMLFAKTAMQDSDVAAFTFFSPGMPRFHTIESVDAELQAFGFVPVMTSPFYCYQLEGRDPSKITEAFKDGIPHIGGTRAEATLDVNTVFATSQEEAPLDVRLTRWFHGWDAPVS</sequence>
<dbReference type="AlphaFoldDB" id="X5M7X7"/>
<dbReference type="Proteomes" id="UP000032160">
    <property type="component" value="Chromosome I"/>
</dbReference>
<protein>
    <submittedName>
        <fullName evidence="1">Uncharacterized protein</fullName>
    </submittedName>
</protein>
<dbReference type="HOGENOM" id="CLU_768795_0_0_5"/>
<dbReference type="SUPFAM" id="SSF53335">
    <property type="entry name" value="S-adenosyl-L-methionine-dependent methyltransferases"/>
    <property type="match status" value="1"/>
</dbReference>
<dbReference type="RefSeq" id="WP_043950017.1">
    <property type="nucleotide sequence ID" value="NZ_HG966617.1"/>
</dbReference>
<accession>X5M7X7</accession>
<keyword evidence="2" id="KW-1185">Reference proteome</keyword>
<name>X5M7X7_9HYPH</name>
<gene>
    <name evidence="1" type="ORF">BN1012_Phect1119</name>
</gene>
<organism evidence="1 2">
    <name type="scientific">Candidatus Phaeomarinibacter ectocarpi</name>
    <dbReference type="NCBI Taxonomy" id="1458461"/>
    <lineage>
        <taxon>Bacteria</taxon>
        <taxon>Pseudomonadati</taxon>
        <taxon>Pseudomonadota</taxon>
        <taxon>Alphaproteobacteria</taxon>
        <taxon>Hyphomicrobiales</taxon>
        <taxon>Parvibaculaceae</taxon>
        <taxon>Candidatus Phaeomarinibacter</taxon>
    </lineage>
</organism>
<evidence type="ECO:0000313" key="2">
    <source>
        <dbReference type="Proteomes" id="UP000032160"/>
    </source>
</evidence>
<proteinExistence type="predicted"/>
<reference evidence="1 2" key="1">
    <citation type="journal article" date="2014" name="Front. Genet.">
        <title>Genome and metabolic network of "Candidatus Phaeomarinobacter ectocarpi" Ec32, a new candidate genus of Alphaproteobacteria frequently associated with brown algae.</title>
        <authorList>
            <person name="Dittami S.M."/>
            <person name="Barbeyron T."/>
            <person name="Boyen C."/>
            <person name="Cambefort J."/>
            <person name="Collet G."/>
            <person name="Delage L."/>
            <person name="Gobet A."/>
            <person name="Groisillier A."/>
            <person name="Leblanc C."/>
            <person name="Michel G."/>
            <person name="Scornet D."/>
            <person name="Siegel A."/>
            <person name="Tapia J.E."/>
            <person name="Tonon T."/>
        </authorList>
    </citation>
    <scope>NUCLEOTIDE SEQUENCE [LARGE SCALE GENOMIC DNA]</scope>
    <source>
        <strain evidence="1 2">Ec32</strain>
    </source>
</reference>
<dbReference type="InterPro" id="IPR029063">
    <property type="entry name" value="SAM-dependent_MTases_sf"/>
</dbReference>
<evidence type="ECO:0000313" key="1">
    <source>
        <dbReference type="EMBL" id="CDO59333.1"/>
    </source>
</evidence>
<dbReference type="KEGG" id="pect:BN1012_Phect1119"/>
<dbReference type="EMBL" id="HG966617">
    <property type="protein sequence ID" value="CDO59333.1"/>
    <property type="molecule type" value="Genomic_DNA"/>
</dbReference>